<evidence type="ECO:0000256" key="3">
    <source>
        <dbReference type="ARBA" id="ARBA00023172"/>
    </source>
</evidence>
<dbReference type="PROSITE" id="PS51898">
    <property type="entry name" value="TYR_RECOMBINASE"/>
    <property type="match status" value="1"/>
</dbReference>
<dbReference type="GO" id="GO:0015074">
    <property type="term" value="P:DNA integration"/>
    <property type="evidence" value="ECO:0007669"/>
    <property type="project" value="InterPro"/>
</dbReference>
<dbReference type="EMBL" id="RAYI01000094">
    <property type="protein sequence ID" value="RLT71823.1"/>
    <property type="molecule type" value="Genomic_DNA"/>
</dbReference>
<dbReference type="InterPro" id="IPR011010">
    <property type="entry name" value="DNA_brk_join_enz"/>
</dbReference>
<dbReference type="PANTHER" id="PTHR30349:SF64">
    <property type="entry name" value="PROPHAGE INTEGRASE INTD-RELATED"/>
    <property type="match status" value="1"/>
</dbReference>
<sequence>MKVEKFKVLLYLKKSGLDKSGKAPIMGRITVNRTMTQFGCKLSCTPELWNPRESRLNGKSKEAVETNAKIEKLLLAINSAFDSLLERKQEFDATAVKDMFQGSMDKQMTLLKQFDRINEDLKSRIGIDRAEGTYSKYYYTRQILAGFIRERFKTEDVAFGQLYERFIWDFQDYVLDEKKQSLQSVRHYLALLKKVCRIAYKKGHSERYFFCNFKLPKQEISAPKALTREEFVKVRDVEISVRRRPSLALTRDLFLFACYTGTAYADTVSITRDNLFSDDDGNLWLKYHRKKNEYLARVKLLPEAIALLDKYKDESRETLLPVQDYRVLRANMKSLRVLAGIKTDIVYHVGRHSFASLITLEEGVPIETISRMLGHTNIQTTQIYARVTPKKLFEDMDTFIEATKDLVLVL</sequence>
<dbReference type="GO" id="GO:0003677">
    <property type="term" value="F:DNA binding"/>
    <property type="evidence" value="ECO:0007669"/>
    <property type="project" value="UniProtKB-KW"/>
</dbReference>
<evidence type="ECO:0000256" key="2">
    <source>
        <dbReference type="ARBA" id="ARBA00023125"/>
    </source>
</evidence>
<evidence type="ECO:0000313" key="5">
    <source>
        <dbReference type="EMBL" id="RLT71823.1"/>
    </source>
</evidence>
<dbReference type="InterPro" id="IPR002104">
    <property type="entry name" value="Integrase_catalytic"/>
</dbReference>
<name>A0A3L7ZNG8_PARDI</name>
<reference evidence="5 6" key="1">
    <citation type="submission" date="2018-09" db="EMBL/GenBank/DDBJ databases">
        <title>Murine metabolic-syndrome-specific gut microbial biobank.</title>
        <authorList>
            <person name="Liu C."/>
        </authorList>
    </citation>
    <scope>NUCLEOTIDE SEQUENCE [LARGE SCALE GENOMIC DNA]</scope>
    <source>
        <strain evidence="5 6">8-P5</strain>
    </source>
</reference>
<evidence type="ECO:0000259" key="4">
    <source>
        <dbReference type="PROSITE" id="PS51898"/>
    </source>
</evidence>
<dbReference type="Gene3D" id="1.10.150.130">
    <property type="match status" value="1"/>
</dbReference>
<keyword evidence="3" id="KW-0233">DNA recombination</keyword>
<dbReference type="InterPro" id="IPR035386">
    <property type="entry name" value="Arm-DNA-bind_5"/>
</dbReference>
<dbReference type="OrthoDB" id="1493636at2"/>
<evidence type="ECO:0000313" key="6">
    <source>
        <dbReference type="Proteomes" id="UP000278164"/>
    </source>
</evidence>
<dbReference type="InterPro" id="IPR025269">
    <property type="entry name" value="SAM-like_dom"/>
</dbReference>
<protein>
    <submittedName>
        <fullName evidence="5">Site-specific integrase</fullName>
    </submittedName>
</protein>
<organism evidence="5 6">
    <name type="scientific">Parabacteroides distasonis</name>
    <dbReference type="NCBI Taxonomy" id="823"/>
    <lineage>
        <taxon>Bacteria</taxon>
        <taxon>Pseudomonadati</taxon>
        <taxon>Bacteroidota</taxon>
        <taxon>Bacteroidia</taxon>
        <taxon>Bacteroidales</taxon>
        <taxon>Tannerellaceae</taxon>
        <taxon>Parabacteroides</taxon>
    </lineage>
</organism>
<dbReference type="Proteomes" id="UP000278164">
    <property type="component" value="Unassembled WGS sequence"/>
</dbReference>
<feature type="domain" description="Tyr recombinase" evidence="4">
    <location>
        <begin position="221"/>
        <end position="397"/>
    </location>
</feature>
<dbReference type="GO" id="GO:0006310">
    <property type="term" value="P:DNA recombination"/>
    <property type="evidence" value="ECO:0007669"/>
    <property type="project" value="UniProtKB-KW"/>
</dbReference>
<keyword evidence="2" id="KW-0238">DNA-binding</keyword>
<dbReference type="AlphaFoldDB" id="A0A3L7ZNG8"/>
<dbReference type="Pfam" id="PF13102">
    <property type="entry name" value="Phage_int_SAM_5"/>
    <property type="match status" value="1"/>
</dbReference>
<dbReference type="InterPro" id="IPR010998">
    <property type="entry name" value="Integrase_recombinase_N"/>
</dbReference>
<dbReference type="CDD" id="cd01185">
    <property type="entry name" value="INTN1_C_like"/>
    <property type="match status" value="1"/>
</dbReference>
<comment type="similarity">
    <text evidence="1">Belongs to the 'phage' integrase family.</text>
</comment>
<accession>A0A3L7ZNG8</accession>
<dbReference type="Gene3D" id="1.10.443.10">
    <property type="entry name" value="Intergrase catalytic core"/>
    <property type="match status" value="1"/>
</dbReference>
<evidence type="ECO:0000256" key="1">
    <source>
        <dbReference type="ARBA" id="ARBA00008857"/>
    </source>
</evidence>
<dbReference type="SUPFAM" id="SSF56349">
    <property type="entry name" value="DNA breaking-rejoining enzymes"/>
    <property type="match status" value="1"/>
</dbReference>
<gene>
    <name evidence="5" type="ORF">D7V78_19170</name>
</gene>
<dbReference type="InterPro" id="IPR013762">
    <property type="entry name" value="Integrase-like_cat_sf"/>
</dbReference>
<dbReference type="Pfam" id="PF00589">
    <property type="entry name" value="Phage_integrase"/>
    <property type="match status" value="1"/>
</dbReference>
<dbReference type="RefSeq" id="WP_121737467.1">
    <property type="nucleotide sequence ID" value="NZ_QXXG01000049.1"/>
</dbReference>
<dbReference type="PANTHER" id="PTHR30349">
    <property type="entry name" value="PHAGE INTEGRASE-RELATED"/>
    <property type="match status" value="1"/>
</dbReference>
<comment type="caution">
    <text evidence="5">The sequence shown here is derived from an EMBL/GenBank/DDBJ whole genome shotgun (WGS) entry which is preliminary data.</text>
</comment>
<dbReference type="Pfam" id="PF17293">
    <property type="entry name" value="Arm-DNA-bind_5"/>
    <property type="match status" value="1"/>
</dbReference>
<proteinExistence type="inferred from homology"/>
<dbReference type="InterPro" id="IPR050090">
    <property type="entry name" value="Tyrosine_recombinase_XerCD"/>
</dbReference>